<dbReference type="RefSeq" id="WP_376810399.1">
    <property type="nucleotide sequence ID" value="NZ_JBHTAC010000062.1"/>
</dbReference>
<dbReference type="Gene3D" id="2.30.320.10">
    <property type="entry name" value="YwqG-like"/>
    <property type="match status" value="1"/>
</dbReference>
<name>A0ABW2H6Y5_9ACTN</name>
<protein>
    <recommendedName>
        <fullName evidence="4">DUF1963 domain-containing protein</fullName>
    </recommendedName>
</protein>
<accession>A0ABW2H6Y5</accession>
<evidence type="ECO:0000313" key="3">
    <source>
        <dbReference type="Proteomes" id="UP001596392"/>
    </source>
</evidence>
<evidence type="ECO:0008006" key="4">
    <source>
        <dbReference type="Google" id="ProtNLM"/>
    </source>
</evidence>
<feature type="region of interest" description="Disordered" evidence="1">
    <location>
        <begin position="22"/>
        <end position="54"/>
    </location>
</feature>
<dbReference type="Proteomes" id="UP001596392">
    <property type="component" value="Unassembled WGS sequence"/>
</dbReference>
<reference evidence="3" key="1">
    <citation type="journal article" date="2019" name="Int. J. Syst. Evol. Microbiol.">
        <title>The Global Catalogue of Microorganisms (GCM) 10K type strain sequencing project: providing services to taxonomists for standard genome sequencing and annotation.</title>
        <authorList>
            <consortium name="The Broad Institute Genomics Platform"/>
            <consortium name="The Broad Institute Genome Sequencing Center for Infectious Disease"/>
            <person name="Wu L."/>
            <person name="Ma J."/>
        </authorList>
    </citation>
    <scope>NUCLEOTIDE SEQUENCE [LARGE SCALE GENOMIC DNA]</scope>
    <source>
        <strain evidence="3">CGMCC 1.9106</strain>
    </source>
</reference>
<organism evidence="2 3">
    <name type="scientific">Catellatospora aurea</name>
    <dbReference type="NCBI Taxonomy" id="1337874"/>
    <lineage>
        <taxon>Bacteria</taxon>
        <taxon>Bacillati</taxon>
        <taxon>Actinomycetota</taxon>
        <taxon>Actinomycetes</taxon>
        <taxon>Micromonosporales</taxon>
        <taxon>Micromonosporaceae</taxon>
        <taxon>Catellatospora</taxon>
    </lineage>
</organism>
<proteinExistence type="predicted"/>
<evidence type="ECO:0000313" key="2">
    <source>
        <dbReference type="EMBL" id="MFC7247683.1"/>
    </source>
</evidence>
<dbReference type="EMBL" id="JBHTAC010000062">
    <property type="protein sequence ID" value="MFC7247683.1"/>
    <property type="molecule type" value="Genomic_DNA"/>
</dbReference>
<sequence>MTRTTPPRPHAVLDAFPELAAHSATATRLHPRPGRPTVHDSSVGGPLLWPAGEPWPHCDEDTHYADDPKRPEQVRRWRQLLDTAWRRTRRGEQLQLSDAERSELDGLDAAEPDESIEQPIAMLPVLQLYRRDVPGWLGPDGTDLFQTLWCPLDHDDLEYCPRLELRWRRAADVGAVTTTPPEPAVVSEQYLPEPCVLHPEQVREYQYSGLLPKELAERIRAWEQEPAAPPRRYQYDLSIAPGWKLGGFVSWHLTDPYPMDCTVCDEPMCLLLRIHGTEWDGGSGSWRPVEEDEQPGEFHSLEGPNSPTGIIIGRGYGLWVFYCPTSFDHPHRTAMQ</sequence>
<keyword evidence="3" id="KW-1185">Reference proteome</keyword>
<gene>
    <name evidence="2" type="ORF">ACFQO7_34905</name>
</gene>
<comment type="caution">
    <text evidence="2">The sequence shown here is derived from an EMBL/GenBank/DDBJ whole genome shotgun (WGS) entry which is preliminary data.</text>
</comment>
<evidence type="ECO:0000256" key="1">
    <source>
        <dbReference type="SAM" id="MobiDB-lite"/>
    </source>
</evidence>
<feature type="region of interest" description="Disordered" evidence="1">
    <location>
        <begin position="282"/>
        <end position="306"/>
    </location>
</feature>